<dbReference type="Proteomes" id="UP000289738">
    <property type="component" value="Chromosome A08"/>
</dbReference>
<accession>A0A445BX19</accession>
<sequence length="565" mass="63731">MENHHSKHKLVEQTQVGLPKAYHDNDDPKIKSLPLTFLDLPFTGPIYVRRQFFYNFPFSTNHFYQNTLPTLKLSLSLTLQRFFPLAGNLLCPPPPHKPFIQCTNEDTVTFTIIESASNFDHISSNDPKSVKDLDHLVPTLMDKATHDKSDDTIVSPLVALQVTVFSNSGLCIAITYCHVMDDRCCGHFMKFWSSLCGIINLEEIIDSTLLKKHYSLLPCFDREILKDPNELEAVLLKDYFNERTLWKDKLVAQSQNGESILEEDYVKTTIVFGREGIEAMKRFAMNKLKKSNGYKAPQYLSTFMVICGFVWSSLIKTTRHDDNNEGGEEEEEEEEHFHFPADCRNNNLLGYPIPITYFGNCITQCQTKLKRMELKGEDGFVNAVKVIEKGINDMKSSPFRGAENWKALFMKLFVLGNSAFHVMASHKLGVYETDFGFGRPKKVEMVHSSKAISLAESGHVEGGVEVGLVLKRVHYQRFVHCNTQGACCLNYVGGVKATWLDEVVPTRQHAGGVLSQHAGGVLTWRDLDGSDGEARRGRDESARGGRADVANMHWSTYAARGGRAE</sequence>
<gene>
    <name evidence="3" type="ORF">Ahy_A08g039711</name>
</gene>
<evidence type="ECO:0000256" key="2">
    <source>
        <dbReference type="ARBA" id="ARBA00023315"/>
    </source>
</evidence>
<protein>
    <submittedName>
        <fullName evidence="3">Uncharacterized protein</fullName>
    </submittedName>
</protein>
<keyword evidence="1" id="KW-0808">Transferase</keyword>
<dbReference type="Gene3D" id="3.30.559.10">
    <property type="entry name" value="Chloramphenicol acetyltransferase-like domain"/>
    <property type="match status" value="2"/>
</dbReference>
<name>A0A445BX19_ARAHY</name>
<evidence type="ECO:0000313" key="3">
    <source>
        <dbReference type="EMBL" id="RYR43284.1"/>
    </source>
</evidence>
<evidence type="ECO:0000313" key="4">
    <source>
        <dbReference type="Proteomes" id="UP000289738"/>
    </source>
</evidence>
<dbReference type="PANTHER" id="PTHR31625">
    <property type="match status" value="1"/>
</dbReference>
<dbReference type="InterPro" id="IPR023213">
    <property type="entry name" value="CAT-like_dom_sf"/>
</dbReference>
<keyword evidence="4" id="KW-1185">Reference proteome</keyword>
<dbReference type="InterPro" id="IPR051504">
    <property type="entry name" value="Plant_metabolite_acyltrans"/>
</dbReference>
<comment type="caution">
    <text evidence="3">The sequence shown here is derived from an EMBL/GenBank/DDBJ whole genome shotgun (WGS) entry which is preliminary data.</text>
</comment>
<dbReference type="STRING" id="3818.A0A445BX19"/>
<dbReference type="AlphaFoldDB" id="A0A445BX19"/>
<dbReference type="EMBL" id="SDMP01000008">
    <property type="protein sequence ID" value="RYR43284.1"/>
    <property type="molecule type" value="Genomic_DNA"/>
</dbReference>
<reference evidence="3 4" key="1">
    <citation type="submission" date="2019-01" db="EMBL/GenBank/DDBJ databases">
        <title>Sequencing of cultivated peanut Arachis hypogaea provides insights into genome evolution and oil improvement.</title>
        <authorList>
            <person name="Chen X."/>
        </authorList>
    </citation>
    <scope>NUCLEOTIDE SEQUENCE [LARGE SCALE GENOMIC DNA]</scope>
    <source>
        <strain evidence="4">cv. Fuhuasheng</strain>
        <tissue evidence="3">Leaves</tissue>
    </source>
</reference>
<organism evidence="3 4">
    <name type="scientific">Arachis hypogaea</name>
    <name type="common">Peanut</name>
    <dbReference type="NCBI Taxonomy" id="3818"/>
    <lineage>
        <taxon>Eukaryota</taxon>
        <taxon>Viridiplantae</taxon>
        <taxon>Streptophyta</taxon>
        <taxon>Embryophyta</taxon>
        <taxon>Tracheophyta</taxon>
        <taxon>Spermatophyta</taxon>
        <taxon>Magnoliopsida</taxon>
        <taxon>eudicotyledons</taxon>
        <taxon>Gunneridae</taxon>
        <taxon>Pentapetalae</taxon>
        <taxon>rosids</taxon>
        <taxon>fabids</taxon>
        <taxon>Fabales</taxon>
        <taxon>Fabaceae</taxon>
        <taxon>Papilionoideae</taxon>
        <taxon>50 kb inversion clade</taxon>
        <taxon>dalbergioids sensu lato</taxon>
        <taxon>Dalbergieae</taxon>
        <taxon>Pterocarpus clade</taxon>
        <taxon>Arachis</taxon>
    </lineage>
</organism>
<proteinExistence type="predicted"/>
<keyword evidence="2" id="KW-0012">Acyltransferase</keyword>
<dbReference type="GO" id="GO:0016747">
    <property type="term" value="F:acyltransferase activity, transferring groups other than amino-acyl groups"/>
    <property type="evidence" value="ECO:0007669"/>
    <property type="project" value="UniProtKB-ARBA"/>
</dbReference>
<dbReference type="Pfam" id="PF02458">
    <property type="entry name" value="Transferase"/>
    <property type="match status" value="1"/>
</dbReference>
<evidence type="ECO:0000256" key="1">
    <source>
        <dbReference type="ARBA" id="ARBA00022679"/>
    </source>
</evidence>